<keyword evidence="4" id="KW-1185">Reference proteome</keyword>
<dbReference type="GO" id="GO:0006508">
    <property type="term" value="P:proteolysis"/>
    <property type="evidence" value="ECO:0007669"/>
    <property type="project" value="UniProtKB-KW"/>
</dbReference>
<keyword evidence="3" id="KW-0645">Protease</keyword>
<dbReference type="GO" id="GO:0004175">
    <property type="term" value="F:endopeptidase activity"/>
    <property type="evidence" value="ECO:0007669"/>
    <property type="project" value="UniProtKB-ARBA"/>
</dbReference>
<dbReference type="GO" id="GO:0008237">
    <property type="term" value="F:metallopeptidase activity"/>
    <property type="evidence" value="ECO:0007669"/>
    <property type="project" value="UniProtKB-KW"/>
</dbReference>
<dbReference type="EMBL" id="JAAXOQ010000020">
    <property type="protein sequence ID" value="NKY19642.1"/>
    <property type="molecule type" value="Genomic_DNA"/>
</dbReference>
<keyword evidence="1" id="KW-0472">Membrane</keyword>
<dbReference type="Pfam" id="PF02517">
    <property type="entry name" value="Rce1-like"/>
    <property type="match status" value="1"/>
</dbReference>
<comment type="caution">
    <text evidence="3">The sequence shown here is derived from an EMBL/GenBank/DDBJ whole genome shotgun (WGS) entry which is preliminary data.</text>
</comment>
<dbReference type="InterPro" id="IPR003675">
    <property type="entry name" value="Rce1/LyrA-like_dom"/>
</dbReference>
<evidence type="ECO:0000259" key="2">
    <source>
        <dbReference type="Pfam" id="PF02517"/>
    </source>
</evidence>
<feature type="transmembrane region" description="Helical" evidence="1">
    <location>
        <begin position="230"/>
        <end position="251"/>
    </location>
</feature>
<protein>
    <submittedName>
        <fullName evidence="3">CPBP family intramembrane metalloprotease</fullName>
    </submittedName>
</protein>
<feature type="transmembrane region" description="Helical" evidence="1">
    <location>
        <begin position="203"/>
        <end position="224"/>
    </location>
</feature>
<keyword evidence="1" id="KW-1133">Transmembrane helix</keyword>
<reference evidence="3 4" key="1">
    <citation type="submission" date="2020-04" db="EMBL/GenBank/DDBJ databases">
        <title>MicrobeNet Type strains.</title>
        <authorList>
            <person name="Nicholson A.C."/>
        </authorList>
    </citation>
    <scope>NUCLEOTIDE SEQUENCE [LARGE SCALE GENOMIC DNA]</scope>
    <source>
        <strain evidence="3 4">DSM 44113</strain>
    </source>
</reference>
<keyword evidence="3" id="KW-0378">Hydrolase</keyword>
<dbReference type="Proteomes" id="UP000582646">
    <property type="component" value="Unassembled WGS sequence"/>
</dbReference>
<feature type="transmembrane region" description="Helical" evidence="1">
    <location>
        <begin position="108"/>
        <end position="131"/>
    </location>
</feature>
<feature type="transmembrane region" description="Helical" evidence="1">
    <location>
        <begin position="20"/>
        <end position="43"/>
    </location>
</feature>
<accession>A0A846X620</accession>
<evidence type="ECO:0000256" key="1">
    <source>
        <dbReference type="SAM" id="Phobius"/>
    </source>
</evidence>
<keyword evidence="1" id="KW-0812">Transmembrane</keyword>
<dbReference type="AlphaFoldDB" id="A0A846X620"/>
<proteinExistence type="predicted"/>
<evidence type="ECO:0000313" key="3">
    <source>
        <dbReference type="EMBL" id="NKY19642.1"/>
    </source>
</evidence>
<gene>
    <name evidence="3" type="ORF">HF999_14860</name>
</gene>
<sequence>MTVPEPAQPRDRRLLRAEVAIVLTVTFAWSGLYSLVRLIGYQLGAGVGSTTVTLNPVRSPHAIIDFLLQALGAVQLFGWAALALYLLIRSGIGFSDIGFALRGPRAALMRNIGLGTGLAALIGIPGLALYTAGRALGVTASVVPASGDVQWWRILAYVLLAAGNAVAEEVVVVGYFMTRLRQLGMGRAGTVASAAVLRGSYHLYQGFGAGLGNLVMGLVFGAAYDRWRRLWPLVIAHFLLDVVAFVGYALLRPHLGFLR</sequence>
<organism evidence="3 4">
    <name type="scientific">Tsukamurella spumae</name>
    <dbReference type="NCBI Taxonomy" id="44753"/>
    <lineage>
        <taxon>Bacteria</taxon>
        <taxon>Bacillati</taxon>
        <taxon>Actinomycetota</taxon>
        <taxon>Actinomycetes</taxon>
        <taxon>Mycobacteriales</taxon>
        <taxon>Tsukamurellaceae</taxon>
        <taxon>Tsukamurella</taxon>
    </lineage>
</organism>
<feature type="transmembrane region" description="Helical" evidence="1">
    <location>
        <begin position="63"/>
        <end position="88"/>
    </location>
</feature>
<feature type="domain" description="CAAX prenyl protease 2/Lysostaphin resistance protein A-like" evidence="2">
    <location>
        <begin position="151"/>
        <end position="242"/>
    </location>
</feature>
<dbReference type="GO" id="GO:0080120">
    <property type="term" value="P:CAAX-box protein maturation"/>
    <property type="evidence" value="ECO:0007669"/>
    <property type="project" value="UniProtKB-ARBA"/>
</dbReference>
<evidence type="ECO:0000313" key="4">
    <source>
        <dbReference type="Proteomes" id="UP000582646"/>
    </source>
</evidence>
<dbReference type="RefSeq" id="WP_168546636.1">
    <property type="nucleotide sequence ID" value="NZ_BAAAKS010000020.1"/>
</dbReference>
<keyword evidence="3" id="KW-0482">Metalloprotease</keyword>
<feature type="transmembrane region" description="Helical" evidence="1">
    <location>
        <begin position="151"/>
        <end position="177"/>
    </location>
</feature>
<name>A0A846X620_9ACTN</name>